<dbReference type="Proteomes" id="UP000232638">
    <property type="component" value="Chromosome"/>
</dbReference>
<proteinExistence type="predicted"/>
<evidence type="ECO:0000313" key="2">
    <source>
        <dbReference type="EMBL" id="AUB84967.1"/>
    </source>
</evidence>
<dbReference type="SUPFAM" id="SSF75005">
    <property type="entry name" value="Arabinanase/levansucrase/invertase"/>
    <property type="match status" value="2"/>
</dbReference>
<keyword evidence="2" id="KW-0378">Hydrolase</keyword>
<accession>A0A2K8UHF3</accession>
<feature type="compositionally biased region" description="Low complexity" evidence="1">
    <location>
        <begin position="8"/>
        <end position="20"/>
    </location>
</feature>
<dbReference type="PANTHER" id="PTHR35279:SF4">
    <property type="entry name" value="GLYCOSYL HYDROLASE FAMILY 32 N-TERMINAL DOMAIN-CONTAINING PROTEIN"/>
    <property type="match status" value="1"/>
</dbReference>
<organism evidence="2 3">
    <name type="scientific">Candidatus Thiodictyon syntrophicum</name>
    <dbReference type="NCBI Taxonomy" id="1166950"/>
    <lineage>
        <taxon>Bacteria</taxon>
        <taxon>Pseudomonadati</taxon>
        <taxon>Pseudomonadota</taxon>
        <taxon>Gammaproteobacteria</taxon>
        <taxon>Chromatiales</taxon>
        <taxon>Chromatiaceae</taxon>
        <taxon>Thiodictyon</taxon>
    </lineage>
</organism>
<gene>
    <name evidence="2" type="ORF">THSYN_26815</name>
</gene>
<dbReference type="InterPro" id="IPR023296">
    <property type="entry name" value="Glyco_hydro_beta-prop_sf"/>
</dbReference>
<feature type="region of interest" description="Disordered" evidence="1">
    <location>
        <begin position="1"/>
        <end position="27"/>
    </location>
</feature>
<dbReference type="GO" id="GO:0016787">
    <property type="term" value="F:hydrolase activity"/>
    <property type="evidence" value="ECO:0007669"/>
    <property type="project" value="UniProtKB-KW"/>
</dbReference>
<dbReference type="OrthoDB" id="9801455at2"/>
<evidence type="ECO:0000256" key="1">
    <source>
        <dbReference type="SAM" id="MobiDB-lite"/>
    </source>
</evidence>
<dbReference type="EMBL" id="CP020370">
    <property type="protein sequence ID" value="AUB84967.1"/>
    <property type="molecule type" value="Genomic_DNA"/>
</dbReference>
<protein>
    <submittedName>
        <fullName evidence="2">Glycosyl hydrolase</fullName>
    </submittedName>
</protein>
<keyword evidence="3" id="KW-1185">Reference proteome</keyword>
<dbReference type="Gene3D" id="2.115.10.20">
    <property type="entry name" value="Glycosyl hydrolase domain, family 43"/>
    <property type="match status" value="3"/>
</dbReference>
<reference evidence="2 3" key="1">
    <citation type="submission" date="2017-03" db="EMBL/GenBank/DDBJ databases">
        <title>Complete genome sequence of Candidatus 'Thiodictyon syntrophicum' sp. nov. strain Cad16T, a photolithoautotroph purple sulfur bacterium isolated from an alpine meromictic lake.</title>
        <authorList>
            <person name="Luedin S.M."/>
            <person name="Pothier J.F."/>
            <person name="Danza F."/>
            <person name="Storelli N."/>
            <person name="Wittwer M."/>
            <person name="Tonolla M."/>
        </authorList>
    </citation>
    <scope>NUCLEOTIDE SEQUENCE [LARGE SCALE GENOMIC DNA]</scope>
    <source>
        <strain evidence="2 3">Cad16T</strain>
    </source>
</reference>
<dbReference type="AlphaFoldDB" id="A0A2K8UHF3"/>
<name>A0A2K8UHF3_9GAMM</name>
<dbReference type="PANTHER" id="PTHR35279">
    <property type="match status" value="1"/>
</dbReference>
<dbReference type="KEGG" id="tsy:THSYN_26815"/>
<sequence>MTDAAERPAGLLFGPGPAGAWDDERVSGPRVLRGPDGTWRMWYYGRDTRFDREINLPTGRCGLAQSADGLTWQRVPGPLTGGAVFEAHPDPARFDSAHVGLSDVQRRDGLYWMWYFGGDHSRQTFGQFAVKGLNLRPGCAISRDGRHWSRVEGPYRGALLDLGAPGEPDAALCAWPQVLECPDGVWRLWYHSLDPVRMRFVVCLAESADGLNWSKRGEVFGAGAPGTFDAGGVGTRHVIHHDGRYLMFYEGVAADGHRSIGLATSEDALLWVRQPGPEPDGSVFAHAPCGSGRWDAFAVGTPCVVPLPDGGFRLYYVGSNETAGGFADEMAMRHRIGLALSDGPDYTRWHRW</sequence>
<evidence type="ECO:0000313" key="3">
    <source>
        <dbReference type="Proteomes" id="UP000232638"/>
    </source>
</evidence>